<organism evidence="1">
    <name type="scientific">mine drainage metagenome</name>
    <dbReference type="NCBI Taxonomy" id="410659"/>
    <lineage>
        <taxon>unclassified sequences</taxon>
        <taxon>metagenomes</taxon>
        <taxon>ecological metagenomes</taxon>
    </lineage>
</organism>
<name>T1CD23_9ZZZZ</name>
<proteinExistence type="predicted"/>
<sequence>MGAVVGGLYASGLTARQIAAMVRSLNWQEAFRDQPPRQDLTLRRKEEDENFLVHFRIGVRNWHLVLPQGLIEGQSL</sequence>
<dbReference type="Gene3D" id="3.40.1090.10">
    <property type="entry name" value="Cytosolic phospholipase A2 catalytic domain"/>
    <property type="match status" value="1"/>
</dbReference>
<comment type="caution">
    <text evidence="1">The sequence shown here is derived from an EMBL/GenBank/DDBJ whole genome shotgun (WGS) entry which is preliminary data.</text>
</comment>
<gene>
    <name evidence="1" type="ORF">B1B_06875</name>
</gene>
<reference evidence="1" key="1">
    <citation type="submission" date="2013-08" db="EMBL/GenBank/DDBJ databases">
        <authorList>
            <person name="Mendez C."/>
            <person name="Richter M."/>
            <person name="Ferrer M."/>
            <person name="Sanchez J."/>
        </authorList>
    </citation>
    <scope>NUCLEOTIDE SEQUENCE</scope>
</reference>
<dbReference type="EMBL" id="AUZY01004360">
    <property type="protein sequence ID" value="EQD63759.1"/>
    <property type="molecule type" value="Genomic_DNA"/>
</dbReference>
<reference evidence="1" key="2">
    <citation type="journal article" date="2014" name="ISME J.">
        <title>Microbial stratification in low pH oxic and suboxic macroscopic growths along an acid mine drainage.</title>
        <authorList>
            <person name="Mendez-Garcia C."/>
            <person name="Mesa V."/>
            <person name="Sprenger R.R."/>
            <person name="Richter M."/>
            <person name="Diez M.S."/>
            <person name="Solano J."/>
            <person name="Bargiela R."/>
            <person name="Golyshina O.V."/>
            <person name="Manteca A."/>
            <person name="Ramos J.L."/>
            <person name="Gallego J.R."/>
            <person name="Llorente I."/>
            <person name="Martins Dos Santos V.A."/>
            <person name="Jensen O.N."/>
            <person name="Pelaez A.I."/>
            <person name="Sanchez J."/>
            <person name="Ferrer M."/>
        </authorList>
    </citation>
    <scope>NUCLEOTIDE SEQUENCE</scope>
</reference>
<accession>T1CD23</accession>
<feature type="non-terminal residue" evidence="1">
    <location>
        <position position="76"/>
    </location>
</feature>
<evidence type="ECO:0000313" key="1">
    <source>
        <dbReference type="EMBL" id="EQD63759.1"/>
    </source>
</evidence>
<protein>
    <submittedName>
        <fullName evidence="1">Patatin-like phospholipase</fullName>
    </submittedName>
</protein>
<dbReference type="AlphaFoldDB" id="T1CD23"/>